<dbReference type="InterPro" id="IPR005115">
    <property type="entry name" value="Gly_transporter"/>
</dbReference>
<keyword evidence="10" id="KW-1185">Reference proteome</keyword>
<dbReference type="PANTHER" id="PTHR30506">
    <property type="entry name" value="INNER MEMBRANE PROTEIN"/>
    <property type="match status" value="1"/>
</dbReference>
<reference evidence="9 10" key="1">
    <citation type="submission" date="2017-12" db="EMBL/GenBank/DDBJ databases">
        <title>The draft genome sequence of Brumimicrobium saltpan LHR20.</title>
        <authorList>
            <person name="Do Z.-J."/>
            <person name="Luo H.-R."/>
        </authorList>
    </citation>
    <scope>NUCLEOTIDE SEQUENCE [LARGE SCALE GENOMIC DNA]</scope>
    <source>
        <strain evidence="9 10">LHR20</strain>
    </source>
</reference>
<comment type="subcellular location">
    <subcellularLocation>
        <location evidence="1">Cell membrane</location>
        <topology evidence="1">Multi-pass membrane protein</topology>
    </subcellularLocation>
</comment>
<evidence type="ECO:0000313" key="10">
    <source>
        <dbReference type="Proteomes" id="UP000236654"/>
    </source>
</evidence>
<keyword evidence="3" id="KW-1003">Cell membrane</keyword>
<keyword evidence="4 7" id="KW-0812">Transmembrane</keyword>
<feature type="transmembrane region" description="Helical" evidence="7">
    <location>
        <begin position="6"/>
        <end position="22"/>
    </location>
</feature>
<gene>
    <name evidence="9" type="ORF">CW751_14275</name>
</gene>
<accession>A0A2I0QZ25</accession>
<dbReference type="PANTHER" id="PTHR30506:SF3">
    <property type="entry name" value="UPF0126 INNER MEMBRANE PROTEIN YADS-RELATED"/>
    <property type="match status" value="1"/>
</dbReference>
<keyword evidence="6 7" id="KW-0472">Membrane</keyword>
<feature type="transmembrane region" description="Helical" evidence="7">
    <location>
        <begin position="171"/>
        <end position="192"/>
    </location>
</feature>
<feature type="transmembrane region" description="Helical" evidence="7">
    <location>
        <begin position="88"/>
        <end position="108"/>
    </location>
</feature>
<evidence type="ECO:0000256" key="1">
    <source>
        <dbReference type="ARBA" id="ARBA00004651"/>
    </source>
</evidence>
<feature type="transmembrane region" description="Helical" evidence="7">
    <location>
        <begin position="55"/>
        <end position="76"/>
    </location>
</feature>
<feature type="domain" description="Glycine transporter" evidence="8">
    <location>
        <begin position="89"/>
        <end position="160"/>
    </location>
</feature>
<proteinExistence type="inferred from homology"/>
<evidence type="ECO:0000313" key="9">
    <source>
        <dbReference type="EMBL" id="PKR79582.1"/>
    </source>
</evidence>
<organism evidence="9 10">
    <name type="scientific">Brumimicrobium salinarum</name>
    <dbReference type="NCBI Taxonomy" id="2058658"/>
    <lineage>
        <taxon>Bacteria</taxon>
        <taxon>Pseudomonadati</taxon>
        <taxon>Bacteroidota</taxon>
        <taxon>Flavobacteriia</taxon>
        <taxon>Flavobacteriales</taxon>
        <taxon>Crocinitomicaceae</taxon>
        <taxon>Brumimicrobium</taxon>
    </lineage>
</organism>
<sequence length="201" mass="22212">MLEALDYIGLVAFAISGVLSAANRNLDILGGYIIAFITALGGGTIRDLLLNVDVAWMTSFYQILVVIGGASFAILFRGRLRYWRRTLSIFDTIGISVFTIIGVQKGLAHDQIPLIAVFLGMITATFGGLLRDVLCNEIPLIFKDEIYAIPCLIGGSFYLAGDYLGIENTSWFLWVSILIIIILRTLAVIFSWKLPLIKQFK</sequence>
<evidence type="ECO:0000256" key="2">
    <source>
        <dbReference type="ARBA" id="ARBA00008193"/>
    </source>
</evidence>
<dbReference type="GO" id="GO:0005886">
    <property type="term" value="C:plasma membrane"/>
    <property type="evidence" value="ECO:0007669"/>
    <property type="project" value="UniProtKB-SubCell"/>
</dbReference>
<comment type="caution">
    <text evidence="9">The sequence shown here is derived from an EMBL/GenBank/DDBJ whole genome shotgun (WGS) entry which is preliminary data.</text>
</comment>
<dbReference type="Pfam" id="PF03458">
    <property type="entry name" value="Gly_transporter"/>
    <property type="match status" value="2"/>
</dbReference>
<dbReference type="RefSeq" id="WP_101335706.1">
    <property type="nucleotide sequence ID" value="NZ_PJNI01000023.1"/>
</dbReference>
<dbReference type="OrthoDB" id="9791874at2"/>
<protein>
    <recommendedName>
        <fullName evidence="8">Glycine transporter domain-containing protein</fullName>
    </recommendedName>
</protein>
<evidence type="ECO:0000259" key="8">
    <source>
        <dbReference type="Pfam" id="PF03458"/>
    </source>
</evidence>
<dbReference type="Proteomes" id="UP000236654">
    <property type="component" value="Unassembled WGS sequence"/>
</dbReference>
<comment type="similarity">
    <text evidence="2">Belongs to the UPF0126 family.</text>
</comment>
<feature type="transmembrane region" description="Helical" evidence="7">
    <location>
        <begin position="114"/>
        <end position="134"/>
    </location>
</feature>
<evidence type="ECO:0000256" key="7">
    <source>
        <dbReference type="SAM" id="Phobius"/>
    </source>
</evidence>
<evidence type="ECO:0000256" key="4">
    <source>
        <dbReference type="ARBA" id="ARBA00022692"/>
    </source>
</evidence>
<feature type="transmembrane region" description="Helical" evidence="7">
    <location>
        <begin position="29"/>
        <end position="49"/>
    </location>
</feature>
<dbReference type="AlphaFoldDB" id="A0A2I0QZ25"/>
<keyword evidence="5 7" id="KW-1133">Transmembrane helix</keyword>
<dbReference type="EMBL" id="PJNI01000023">
    <property type="protein sequence ID" value="PKR79582.1"/>
    <property type="molecule type" value="Genomic_DNA"/>
</dbReference>
<evidence type="ECO:0000256" key="3">
    <source>
        <dbReference type="ARBA" id="ARBA00022475"/>
    </source>
</evidence>
<name>A0A2I0QZ25_9FLAO</name>
<evidence type="ECO:0000256" key="6">
    <source>
        <dbReference type="ARBA" id="ARBA00023136"/>
    </source>
</evidence>
<feature type="transmembrane region" description="Helical" evidence="7">
    <location>
        <begin position="146"/>
        <end position="165"/>
    </location>
</feature>
<feature type="domain" description="Glycine transporter" evidence="8">
    <location>
        <begin position="4"/>
        <end position="75"/>
    </location>
</feature>
<evidence type="ECO:0000256" key="5">
    <source>
        <dbReference type="ARBA" id="ARBA00022989"/>
    </source>
</evidence>